<organism evidence="2 3">
    <name type="scientific">Trichoglossum hirsutum</name>
    <dbReference type="NCBI Taxonomy" id="265104"/>
    <lineage>
        <taxon>Eukaryota</taxon>
        <taxon>Fungi</taxon>
        <taxon>Dikarya</taxon>
        <taxon>Ascomycota</taxon>
        <taxon>Pezizomycotina</taxon>
        <taxon>Geoglossomycetes</taxon>
        <taxon>Geoglossales</taxon>
        <taxon>Geoglossaceae</taxon>
        <taxon>Trichoglossum</taxon>
    </lineage>
</organism>
<keyword evidence="1" id="KW-0472">Membrane</keyword>
<proteinExistence type="predicted"/>
<feature type="transmembrane region" description="Helical" evidence="1">
    <location>
        <begin position="12"/>
        <end position="32"/>
    </location>
</feature>
<dbReference type="EMBL" id="JAGHQM010004896">
    <property type="protein sequence ID" value="KAH0533501.1"/>
    <property type="molecule type" value="Genomic_DNA"/>
</dbReference>
<comment type="caution">
    <text evidence="2">The sequence shown here is derived from an EMBL/GenBank/DDBJ whole genome shotgun (WGS) entry which is preliminary data.</text>
</comment>
<keyword evidence="1" id="KW-1133">Transmembrane helix</keyword>
<keyword evidence="1" id="KW-0812">Transmembrane</keyword>
<dbReference type="Proteomes" id="UP000750711">
    <property type="component" value="Unassembled WGS sequence"/>
</dbReference>
<evidence type="ECO:0000256" key="1">
    <source>
        <dbReference type="SAM" id="Phobius"/>
    </source>
</evidence>
<name>A0A9P8I0U5_9PEZI</name>
<dbReference type="AlphaFoldDB" id="A0A9P8I0U5"/>
<accession>A0A9P8I0U5</accession>
<feature type="non-terminal residue" evidence="2">
    <location>
        <position position="1"/>
    </location>
</feature>
<protein>
    <submittedName>
        <fullName evidence="2">Ascochitine biosynthesis cluster MFS transporter</fullName>
    </submittedName>
</protein>
<keyword evidence="3" id="KW-1185">Reference proteome</keyword>
<sequence>YMFKRLGVNWAASLLGFVALAMIPIPIAFYIYGAKIREKSKFAPTMKTEPIEPVEED</sequence>
<gene>
    <name evidence="2" type="ORF">GP486_009001</name>
</gene>
<reference evidence="2" key="1">
    <citation type="submission" date="2021-03" db="EMBL/GenBank/DDBJ databases">
        <title>Comparative genomics and phylogenomic investigation of the class Geoglossomycetes provide insights into ecological specialization and systematics.</title>
        <authorList>
            <person name="Melie T."/>
            <person name="Pirro S."/>
            <person name="Miller A.N."/>
            <person name="Quandt A."/>
        </authorList>
    </citation>
    <scope>NUCLEOTIDE SEQUENCE</scope>
    <source>
        <strain evidence="2">CAQ_001_2017</strain>
    </source>
</reference>
<evidence type="ECO:0000313" key="2">
    <source>
        <dbReference type="EMBL" id="KAH0533501.1"/>
    </source>
</evidence>
<evidence type="ECO:0000313" key="3">
    <source>
        <dbReference type="Proteomes" id="UP000750711"/>
    </source>
</evidence>